<accession>A0ABS8TY42</accession>
<feature type="domain" description="Outer membrane protein beta-barrel" evidence="2">
    <location>
        <begin position="21"/>
        <end position="175"/>
    </location>
</feature>
<keyword evidence="1" id="KW-0732">Signal</keyword>
<sequence>MKKFTLIAALLFGVAHFASAQLIPNFQFGAKAGVNLSSFSLSNNNFDGSNRAGYLGGFWARVGGLGFHFQPELYLTGKNVNIEDDNGNVNRVKFTSIDVPLLVGSKVGALGFGGRFYTGPLISFKINDSQNFGGAFSDAVRLRDVKNQNFAWQLGAGVDIQDLSIDLRYEYGLTKQTYNEGNSKARINLFNLTLAYKIFSM</sequence>
<feature type="signal peptide" evidence="1">
    <location>
        <begin position="1"/>
        <end position="20"/>
    </location>
</feature>
<keyword evidence="4" id="KW-1185">Reference proteome</keyword>
<dbReference type="SUPFAM" id="SSF56925">
    <property type="entry name" value="OMPA-like"/>
    <property type="match status" value="1"/>
</dbReference>
<comment type="caution">
    <text evidence="3">The sequence shown here is derived from an EMBL/GenBank/DDBJ whole genome shotgun (WGS) entry which is preliminary data.</text>
</comment>
<reference evidence="3 4" key="1">
    <citation type="submission" date="2021-12" db="EMBL/GenBank/DDBJ databases">
        <title>Mucilaginibacter roseus genome.</title>
        <authorList>
            <person name="Ferreira J.R."/>
            <person name="Newman J.D."/>
        </authorList>
    </citation>
    <scope>NUCLEOTIDE SEQUENCE [LARGE SCALE GENOMIC DNA]</scope>
    <source>
        <strain evidence="3 4">LMG 28454</strain>
    </source>
</reference>
<name>A0ABS8TY42_9SPHI</name>
<feature type="chain" id="PRO_5045445149" evidence="1">
    <location>
        <begin position="21"/>
        <end position="201"/>
    </location>
</feature>
<dbReference type="InterPro" id="IPR011250">
    <property type="entry name" value="OMP/PagP_B-barrel"/>
</dbReference>
<dbReference type="EMBL" id="JAJPWV010000001">
    <property type="protein sequence ID" value="MCD8739789.1"/>
    <property type="molecule type" value="Genomic_DNA"/>
</dbReference>
<dbReference type="Pfam" id="PF13568">
    <property type="entry name" value="OMP_b-brl_2"/>
    <property type="match status" value="1"/>
</dbReference>
<evidence type="ECO:0000259" key="2">
    <source>
        <dbReference type="Pfam" id="PF13568"/>
    </source>
</evidence>
<protein>
    <submittedName>
        <fullName evidence="3">PorT family protein</fullName>
    </submittedName>
</protein>
<gene>
    <name evidence="3" type="ORF">LT679_04175</name>
</gene>
<proteinExistence type="predicted"/>
<evidence type="ECO:0000313" key="4">
    <source>
        <dbReference type="Proteomes" id="UP001199919"/>
    </source>
</evidence>
<dbReference type="InterPro" id="IPR025665">
    <property type="entry name" value="Beta-barrel_OMP_2"/>
</dbReference>
<organism evidence="3 4">
    <name type="scientific">Mucilaginibacter roseus</name>
    <dbReference type="NCBI Taxonomy" id="1528868"/>
    <lineage>
        <taxon>Bacteria</taxon>
        <taxon>Pseudomonadati</taxon>
        <taxon>Bacteroidota</taxon>
        <taxon>Sphingobacteriia</taxon>
        <taxon>Sphingobacteriales</taxon>
        <taxon>Sphingobacteriaceae</taxon>
        <taxon>Mucilaginibacter</taxon>
    </lineage>
</organism>
<evidence type="ECO:0000313" key="3">
    <source>
        <dbReference type="EMBL" id="MCD8739789.1"/>
    </source>
</evidence>
<dbReference type="RefSeq" id="WP_232175794.1">
    <property type="nucleotide sequence ID" value="NZ_JAJPWV010000001.1"/>
</dbReference>
<evidence type="ECO:0000256" key="1">
    <source>
        <dbReference type="SAM" id="SignalP"/>
    </source>
</evidence>
<dbReference type="Proteomes" id="UP001199919">
    <property type="component" value="Unassembled WGS sequence"/>
</dbReference>